<evidence type="ECO:0000259" key="4">
    <source>
        <dbReference type="Pfam" id="PF25221"/>
    </source>
</evidence>
<feature type="signal peptide" evidence="2">
    <location>
        <begin position="1"/>
        <end position="19"/>
    </location>
</feature>
<organism evidence="5 6">
    <name type="scientific">Croceivirga thetidis</name>
    <dbReference type="NCBI Taxonomy" id="2721623"/>
    <lineage>
        <taxon>Bacteria</taxon>
        <taxon>Pseudomonadati</taxon>
        <taxon>Bacteroidota</taxon>
        <taxon>Flavobacteriia</taxon>
        <taxon>Flavobacteriales</taxon>
        <taxon>Flavobacteriaceae</taxon>
        <taxon>Croceivirga</taxon>
    </lineage>
</organism>
<feature type="transmembrane region" description="Helical" evidence="1">
    <location>
        <begin position="323"/>
        <end position="338"/>
    </location>
</feature>
<feature type="transmembrane region" description="Helical" evidence="1">
    <location>
        <begin position="258"/>
        <end position="278"/>
    </location>
</feature>
<sequence length="396" mass="46579">MGKRFFLIVFFLAQLFAYSQVPKLSDKAEISVMTCAGDPSVLYYAFGHTAFRVHDPIRGIDVVYNYGTFDFGQPNFYLNFTKGRLLYSLSRSSFERFSFTYEMEGRWVRQQVLNLTPEETNQVFQFFESNFLPENREYLYDPLFDNCSTVMAKILTENFGDEILFEPPKDETLTKEKSAQPTFRDLVKSHLQTNSWGDFGINLAFGAVVDRKATLRERIFLPYQAMYQVRAAKKDGKPLLRKEEIVVDLPEIKDNSSFFTTPCFVFLLLLAFIAWITFKDHRNSYHRKWLDFSLLFISGFIGLFLMVLWFATDHVYTKSNWNVLWLLPVNMIMAFVVVRKNLMPVWFKKYLWLAIGLMGLTIMLWIFKVQVFSPLNLILMTILSVRYWFMLKFKSA</sequence>
<accession>A0ABX1GSE5</accession>
<dbReference type="Proteomes" id="UP000718451">
    <property type="component" value="Unassembled WGS sequence"/>
</dbReference>
<dbReference type="Pfam" id="PF13387">
    <property type="entry name" value="Lnb_N"/>
    <property type="match status" value="1"/>
</dbReference>
<gene>
    <name evidence="5" type="ORF">HCU67_13035</name>
</gene>
<feature type="chain" id="PRO_5047190077" evidence="2">
    <location>
        <begin position="20"/>
        <end position="396"/>
    </location>
</feature>
<comment type="caution">
    <text evidence="5">The sequence shown here is derived from an EMBL/GenBank/DDBJ whole genome shotgun (WGS) entry which is preliminary data.</text>
</comment>
<feature type="transmembrane region" description="Helical" evidence="1">
    <location>
        <begin position="290"/>
        <end position="311"/>
    </location>
</feature>
<feature type="transmembrane region" description="Helical" evidence="1">
    <location>
        <begin position="373"/>
        <end position="391"/>
    </location>
</feature>
<evidence type="ECO:0000256" key="1">
    <source>
        <dbReference type="SAM" id="Phobius"/>
    </source>
</evidence>
<feature type="transmembrane region" description="Helical" evidence="1">
    <location>
        <begin position="350"/>
        <end position="367"/>
    </location>
</feature>
<keyword evidence="1" id="KW-0472">Membrane</keyword>
<reference evidence="5 6" key="1">
    <citation type="submission" date="2020-04" db="EMBL/GenBank/DDBJ databases">
        <authorList>
            <person name="Yoon J."/>
        </authorList>
    </citation>
    <scope>NUCLEOTIDE SEQUENCE [LARGE SCALE GENOMIC DNA]</scope>
    <source>
        <strain evidence="5 6">DJ-13</strain>
    </source>
</reference>
<keyword evidence="2" id="KW-0732">Signal</keyword>
<feature type="domain" description="Lnb-like transmembrane" evidence="4">
    <location>
        <begin position="255"/>
        <end position="392"/>
    </location>
</feature>
<evidence type="ECO:0000313" key="6">
    <source>
        <dbReference type="Proteomes" id="UP000718451"/>
    </source>
</evidence>
<dbReference type="RefSeq" id="WP_168553042.1">
    <property type="nucleotide sequence ID" value="NZ_JAAWWL010000002.1"/>
</dbReference>
<proteinExistence type="predicted"/>
<keyword evidence="6" id="KW-1185">Reference proteome</keyword>
<keyword evidence="1" id="KW-0812">Transmembrane</keyword>
<protein>
    <submittedName>
        <fullName evidence="5">DUF4105 domain-containing protein</fullName>
    </submittedName>
</protein>
<name>A0ABX1GSE5_9FLAO</name>
<dbReference type="EMBL" id="JAAWWL010000002">
    <property type="protein sequence ID" value="NKI32874.1"/>
    <property type="molecule type" value="Genomic_DNA"/>
</dbReference>
<keyword evidence="1" id="KW-1133">Transmembrane helix</keyword>
<evidence type="ECO:0000313" key="5">
    <source>
        <dbReference type="EMBL" id="NKI32874.1"/>
    </source>
</evidence>
<dbReference type="Pfam" id="PF25221">
    <property type="entry name" value="5TMH_Lnb"/>
    <property type="match status" value="1"/>
</dbReference>
<evidence type="ECO:0000259" key="3">
    <source>
        <dbReference type="Pfam" id="PF13387"/>
    </source>
</evidence>
<evidence type="ECO:0000256" key="2">
    <source>
        <dbReference type="SAM" id="SignalP"/>
    </source>
</evidence>
<feature type="domain" description="Lnb N-terminal periplasmic" evidence="3">
    <location>
        <begin position="43"/>
        <end position="156"/>
    </location>
</feature>
<dbReference type="InterPro" id="IPR057436">
    <property type="entry name" value="5TMH_Lnb"/>
</dbReference>
<dbReference type="InterPro" id="IPR025178">
    <property type="entry name" value="Lnb_N"/>
</dbReference>